<gene>
    <name evidence="1" type="ORF">JIN83_05270</name>
</gene>
<dbReference type="RefSeq" id="WP_309488965.1">
    <property type="nucleotide sequence ID" value="NZ_JAENIG010000003.1"/>
</dbReference>
<comment type="caution">
    <text evidence="1">The sequence shown here is derived from an EMBL/GenBank/DDBJ whole genome shotgun (WGS) entry which is preliminary data.</text>
</comment>
<organism evidence="1 2">
    <name type="scientific">Oceaniferula flava</name>
    <dbReference type="NCBI Taxonomy" id="2800421"/>
    <lineage>
        <taxon>Bacteria</taxon>
        <taxon>Pseudomonadati</taxon>
        <taxon>Verrucomicrobiota</taxon>
        <taxon>Verrucomicrobiia</taxon>
        <taxon>Verrucomicrobiales</taxon>
        <taxon>Verrucomicrobiaceae</taxon>
        <taxon>Oceaniferula</taxon>
    </lineage>
</organism>
<keyword evidence="2" id="KW-1185">Reference proteome</keyword>
<evidence type="ECO:0000313" key="1">
    <source>
        <dbReference type="EMBL" id="MBK1854356.1"/>
    </source>
</evidence>
<dbReference type="AlphaFoldDB" id="A0AAE2SAA5"/>
<protein>
    <submittedName>
        <fullName evidence="1">Uncharacterized protein</fullName>
    </submittedName>
</protein>
<accession>A0AAE2SAA5</accession>
<reference evidence="1" key="1">
    <citation type="submission" date="2021-01" db="EMBL/GenBank/DDBJ databases">
        <title>Modified the classification status of verrucomicrobia.</title>
        <authorList>
            <person name="Feng X."/>
        </authorList>
    </citation>
    <scope>NUCLEOTIDE SEQUENCE</scope>
    <source>
        <strain evidence="1">5K15</strain>
    </source>
</reference>
<dbReference type="EMBL" id="JAENIG010000003">
    <property type="protein sequence ID" value="MBK1854356.1"/>
    <property type="molecule type" value="Genomic_DNA"/>
</dbReference>
<evidence type="ECO:0000313" key="2">
    <source>
        <dbReference type="Proteomes" id="UP000634206"/>
    </source>
</evidence>
<proteinExistence type="predicted"/>
<sequence length="175" mass="20262">MEHSPDSIQYAMETARLLREPDRRIDTFGSTRFKFTMLSEPMDTTGQVRVRRGEMEAQKPQIIRPQDMGGVELDGFNDKAAEYLDFLKEKNLEPVFFQYGFMFKRGNVTEELIHDRIEAVRERVLEDVRISGDPMLAVMEGVDDAWEIGLLKFAIDMISKSSDINTFDFKRKGLL</sequence>
<dbReference type="Proteomes" id="UP000634206">
    <property type="component" value="Unassembled WGS sequence"/>
</dbReference>
<name>A0AAE2SAA5_9BACT</name>